<feature type="signal peptide" evidence="1">
    <location>
        <begin position="1"/>
        <end position="20"/>
    </location>
</feature>
<evidence type="ECO:0000313" key="3">
    <source>
        <dbReference type="Proteomes" id="UP000233120"/>
    </source>
</evidence>
<keyword evidence="3" id="KW-1185">Reference proteome</keyword>
<dbReference type="Bgee" id="ENSMNEG00000014376">
    <property type="expression patterns" value="Expressed in lung and 12 other cell types or tissues"/>
</dbReference>
<dbReference type="GeneTree" id="ENSGT00910000147950"/>
<organism evidence="2 3">
    <name type="scientific">Macaca nemestrina</name>
    <name type="common">Pig-tailed macaque</name>
    <dbReference type="NCBI Taxonomy" id="9545"/>
    <lineage>
        <taxon>Eukaryota</taxon>
        <taxon>Metazoa</taxon>
        <taxon>Chordata</taxon>
        <taxon>Craniata</taxon>
        <taxon>Vertebrata</taxon>
        <taxon>Euteleostomi</taxon>
        <taxon>Mammalia</taxon>
        <taxon>Eutheria</taxon>
        <taxon>Euarchontoglires</taxon>
        <taxon>Primates</taxon>
        <taxon>Haplorrhini</taxon>
        <taxon>Catarrhini</taxon>
        <taxon>Cercopithecidae</taxon>
        <taxon>Cercopithecinae</taxon>
        <taxon>Macaca</taxon>
    </lineage>
</organism>
<reference evidence="2" key="1">
    <citation type="submission" date="2025-08" db="UniProtKB">
        <authorList>
            <consortium name="Ensembl"/>
        </authorList>
    </citation>
    <scope>IDENTIFICATION</scope>
</reference>
<accession>A0A2K6AVC9</accession>
<keyword evidence="1" id="KW-0732">Signal</keyword>
<dbReference type="AlphaFoldDB" id="A0A2K6AVC9"/>
<dbReference type="PROSITE" id="PS51257">
    <property type="entry name" value="PROKAR_LIPOPROTEIN"/>
    <property type="match status" value="1"/>
</dbReference>
<proteinExistence type="predicted"/>
<feature type="chain" id="PRO_5014346370" description="Secreted protein" evidence="1">
    <location>
        <begin position="21"/>
        <end position="90"/>
    </location>
</feature>
<dbReference type="OMA" id="QRCWPRR"/>
<sequence>MCLAWGRTVSVALLVSSVSAGCFLESRCFYLLAPFLATLCPVEGRRHQRLQLCYSLLGMEGSGTAVQRSWPRRSSGIRVPRPVHCYAPTS</sequence>
<dbReference type="Ensembl" id="ENSMNET00000015666.1">
    <property type="protein sequence ID" value="ENSMNEP00000003105.1"/>
    <property type="gene ID" value="ENSMNEG00000014376.1"/>
</dbReference>
<reference evidence="2" key="2">
    <citation type="submission" date="2025-09" db="UniProtKB">
        <authorList>
            <consortium name="Ensembl"/>
        </authorList>
    </citation>
    <scope>IDENTIFICATION</scope>
</reference>
<protein>
    <recommendedName>
        <fullName evidence="4">Secreted protein</fullName>
    </recommendedName>
</protein>
<evidence type="ECO:0008006" key="4">
    <source>
        <dbReference type="Google" id="ProtNLM"/>
    </source>
</evidence>
<evidence type="ECO:0000256" key="1">
    <source>
        <dbReference type="SAM" id="SignalP"/>
    </source>
</evidence>
<evidence type="ECO:0000313" key="2">
    <source>
        <dbReference type="Ensembl" id="ENSMNEP00000003105.1"/>
    </source>
</evidence>
<dbReference type="Proteomes" id="UP000233120">
    <property type="component" value="Unassembled WGS sequence"/>
</dbReference>
<name>A0A2K6AVC9_MACNE</name>